<dbReference type="PANTHER" id="PTHR44196">
    <property type="entry name" value="DEHYDROGENASE/REDUCTASE SDR FAMILY MEMBER 7B"/>
    <property type="match status" value="1"/>
</dbReference>
<dbReference type="PANTHER" id="PTHR44196:SF1">
    <property type="entry name" value="DEHYDROGENASE_REDUCTASE SDR FAMILY MEMBER 7B"/>
    <property type="match status" value="1"/>
</dbReference>
<dbReference type="InterPro" id="IPR036291">
    <property type="entry name" value="NAD(P)-bd_dom_sf"/>
</dbReference>
<dbReference type="Pfam" id="PF00106">
    <property type="entry name" value="adh_short"/>
    <property type="match status" value="1"/>
</dbReference>
<name>A0A7K0C1C4_9ACTN</name>
<dbReference type="EMBL" id="WEGH01000003">
    <property type="protein sequence ID" value="MQY07200.1"/>
    <property type="molecule type" value="Genomic_DNA"/>
</dbReference>
<feature type="domain" description="Ketoreductase" evidence="3">
    <location>
        <begin position="4"/>
        <end position="175"/>
    </location>
</feature>
<evidence type="ECO:0000259" key="3">
    <source>
        <dbReference type="SMART" id="SM00822"/>
    </source>
</evidence>
<dbReference type="PRINTS" id="PR00081">
    <property type="entry name" value="GDHRDH"/>
</dbReference>
<dbReference type="AlphaFoldDB" id="A0A7K0C1C4"/>
<dbReference type="PROSITE" id="PS00061">
    <property type="entry name" value="ADH_SHORT"/>
    <property type="match status" value="1"/>
</dbReference>
<reference evidence="4 5" key="1">
    <citation type="submission" date="2019-10" db="EMBL/GenBank/DDBJ databases">
        <title>Actinomadura rubteroloni sp. nov. and Actinomadura macrotermitis sp. nov., isolated from the gut of fungus growing-termite Macrotermes natalensis.</title>
        <authorList>
            <person name="Benndorf R."/>
            <person name="Martin K."/>
            <person name="Kuefner M."/>
            <person name="De Beer W."/>
            <person name="Kaster A.-K."/>
            <person name="Vollmers J."/>
            <person name="Poulsen M."/>
            <person name="Beemelmanns C."/>
        </authorList>
    </citation>
    <scope>NUCLEOTIDE SEQUENCE [LARGE SCALE GENOMIC DNA]</scope>
    <source>
        <strain evidence="4 5">RB68</strain>
    </source>
</reference>
<dbReference type="GO" id="GO:0016020">
    <property type="term" value="C:membrane"/>
    <property type="evidence" value="ECO:0007669"/>
    <property type="project" value="TreeGrafter"/>
</dbReference>
<keyword evidence="2" id="KW-0560">Oxidoreductase</keyword>
<accession>A0A7K0C1C4</accession>
<dbReference type="SUPFAM" id="SSF51735">
    <property type="entry name" value="NAD(P)-binding Rossmann-fold domains"/>
    <property type="match status" value="1"/>
</dbReference>
<keyword evidence="5" id="KW-1185">Reference proteome</keyword>
<comment type="similarity">
    <text evidence="1">Belongs to the short-chain dehydrogenases/reductases (SDR) family.</text>
</comment>
<dbReference type="InterPro" id="IPR002347">
    <property type="entry name" value="SDR_fam"/>
</dbReference>
<evidence type="ECO:0000256" key="2">
    <source>
        <dbReference type="ARBA" id="ARBA00023002"/>
    </source>
</evidence>
<evidence type="ECO:0000256" key="1">
    <source>
        <dbReference type="ARBA" id="ARBA00006484"/>
    </source>
</evidence>
<gene>
    <name evidence="4" type="ORF">ACRB68_52990</name>
</gene>
<evidence type="ECO:0000313" key="4">
    <source>
        <dbReference type="EMBL" id="MQY07200.1"/>
    </source>
</evidence>
<dbReference type="RefSeq" id="WP_153536862.1">
    <property type="nucleotide sequence ID" value="NZ_WEGH01000003.1"/>
</dbReference>
<comment type="caution">
    <text evidence="4">The sequence shown here is derived from an EMBL/GenBank/DDBJ whole genome shotgun (WGS) entry which is preliminary data.</text>
</comment>
<proteinExistence type="inferred from homology"/>
<sequence>MTRRTALVTGAGSGIGALAAQRLAAAAWDVVAIDVDEAGLARTARRSPNVHVRVCDVTDAAAVDKIAAEAGPAQRVVHAAAISPLAPAMDQPLEEVERVLRTNLLGTLHVVRATLPAMLAAGRGELILFSSLAAIAPGRMTSAYAAAKGGINAYAGSLAVEYGGRGVAIRCVCPAQVDTPAYRRQAAEHPAATGNARGMHAGVVLDAVDRSLARDELFVFPGPTARFASVASRHLPRTFRWIQDRYTAPAD</sequence>
<dbReference type="InterPro" id="IPR057326">
    <property type="entry name" value="KR_dom"/>
</dbReference>
<dbReference type="GO" id="GO:0016491">
    <property type="term" value="F:oxidoreductase activity"/>
    <property type="evidence" value="ECO:0007669"/>
    <property type="project" value="UniProtKB-KW"/>
</dbReference>
<dbReference type="SMART" id="SM00822">
    <property type="entry name" value="PKS_KR"/>
    <property type="match status" value="1"/>
</dbReference>
<dbReference type="CDD" id="cd05233">
    <property type="entry name" value="SDR_c"/>
    <property type="match status" value="1"/>
</dbReference>
<dbReference type="Proteomes" id="UP000487268">
    <property type="component" value="Unassembled WGS sequence"/>
</dbReference>
<dbReference type="InterPro" id="IPR020904">
    <property type="entry name" value="Sc_DH/Rdtase_CS"/>
</dbReference>
<dbReference type="Gene3D" id="3.40.50.720">
    <property type="entry name" value="NAD(P)-binding Rossmann-like Domain"/>
    <property type="match status" value="1"/>
</dbReference>
<organism evidence="4 5">
    <name type="scientific">Actinomadura macrotermitis</name>
    <dbReference type="NCBI Taxonomy" id="2585200"/>
    <lineage>
        <taxon>Bacteria</taxon>
        <taxon>Bacillati</taxon>
        <taxon>Actinomycetota</taxon>
        <taxon>Actinomycetes</taxon>
        <taxon>Streptosporangiales</taxon>
        <taxon>Thermomonosporaceae</taxon>
        <taxon>Actinomadura</taxon>
    </lineage>
</organism>
<dbReference type="OrthoDB" id="7064009at2"/>
<protein>
    <recommendedName>
        <fullName evidence="3">Ketoreductase domain-containing protein</fullName>
    </recommendedName>
</protein>
<evidence type="ECO:0000313" key="5">
    <source>
        <dbReference type="Proteomes" id="UP000487268"/>
    </source>
</evidence>